<reference evidence="2" key="1">
    <citation type="journal article" date="2022" name="Mol. Ecol. Resour.">
        <title>The genomes of chicory, endive, great burdock and yacon provide insights into Asteraceae palaeo-polyploidization history and plant inulin production.</title>
        <authorList>
            <person name="Fan W."/>
            <person name="Wang S."/>
            <person name="Wang H."/>
            <person name="Wang A."/>
            <person name="Jiang F."/>
            <person name="Liu H."/>
            <person name="Zhao H."/>
            <person name="Xu D."/>
            <person name="Zhang Y."/>
        </authorList>
    </citation>
    <scope>NUCLEOTIDE SEQUENCE [LARGE SCALE GENOMIC DNA]</scope>
    <source>
        <strain evidence="2">cv. Niubang</strain>
    </source>
</reference>
<organism evidence="1 2">
    <name type="scientific">Arctium lappa</name>
    <name type="common">Greater burdock</name>
    <name type="synonym">Lappa major</name>
    <dbReference type="NCBI Taxonomy" id="4217"/>
    <lineage>
        <taxon>Eukaryota</taxon>
        <taxon>Viridiplantae</taxon>
        <taxon>Streptophyta</taxon>
        <taxon>Embryophyta</taxon>
        <taxon>Tracheophyta</taxon>
        <taxon>Spermatophyta</taxon>
        <taxon>Magnoliopsida</taxon>
        <taxon>eudicotyledons</taxon>
        <taxon>Gunneridae</taxon>
        <taxon>Pentapetalae</taxon>
        <taxon>asterids</taxon>
        <taxon>campanulids</taxon>
        <taxon>Asterales</taxon>
        <taxon>Asteraceae</taxon>
        <taxon>Carduoideae</taxon>
        <taxon>Cardueae</taxon>
        <taxon>Arctiinae</taxon>
        <taxon>Arctium</taxon>
    </lineage>
</organism>
<comment type="caution">
    <text evidence="1">The sequence shown here is derived from an EMBL/GenBank/DDBJ whole genome shotgun (WGS) entry which is preliminary data.</text>
</comment>
<name>A0ACB9FIV2_ARCLA</name>
<accession>A0ACB9FIV2</accession>
<gene>
    <name evidence="1" type="ORF">L6452_01995</name>
</gene>
<evidence type="ECO:0000313" key="2">
    <source>
        <dbReference type="Proteomes" id="UP001055879"/>
    </source>
</evidence>
<keyword evidence="2" id="KW-1185">Reference proteome</keyword>
<sequence>MNGAKGEDIDVKVLPGTVVRTAIKDGDLGDVLLELLNQGYRALLLPGGRGGRGNASFKSGLIRFQELQRMKKRVLKWGV</sequence>
<reference evidence="1 2" key="2">
    <citation type="journal article" date="2022" name="Mol. Ecol. Resour.">
        <title>The genomes of chicory, endive, great burdock and yacon provide insights into Asteraceae paleo-polyploidization history and plant inulin production.</title>
        <authorList>
            <person name="Fan W."/>
            <person name="Wang S."/>
            <person name="Wang H."/>
            <person name="Wang A."/>
            <person name="Jiang F."/>
            <person name="Liu H."/>
            <person name="Zhao H."/>
            <person name="Xu D."/>
            <person name="Zhang Y."/>
        </authorList>
    </citation>
    <scope>NUCLEOTIDE SEQUENCE [LARGE SCALE GENOMIC DNA]</scope>
    <source>
        <strain evidence="2">cv. Niubang</strain>
    </source>
</reference>
<protein>
    <submittedName>
        <fullName evidence="1">Uncharacterized protein</fullName>
    </submittedName>
</protein>
<dbReference type="Proteomes" id="UP001055879">
    <property type="component" value="Linkage Group LG01"/>
</dbReference>
<evidence type="ECO:0000313" key="1">
    <source>
        <dbReference type="EMBL" id="KAI3770848.1"/>
    </source>
</evidence>
<proteinExistence type="predicted"/>
<dbReference type="EMBL" id="CM042047">
    <property type="protein sequence ID" value="KAI3770848.1"/>
    <property type="molecule type" value="Genomic_DNA"/>
</dbReference>